<dbReference type="AlphaFoldDB" id="A0A2Z6P0D6"/>
<gene>
    <name evidence="1" type="ORF">TSUD_25530</name>
</gene>
<proteinExistence type="predicted"/>
<organism evidence="1 2">
    <name type="scientific">Trifolium subterraneum</name>
    <name type="common">Subterranean clover</name>
    <dbReference type="NCBI Taxonomy" id="3900"/>
    <lineage>
        <taxon>Eukaryota</taxon>
        <taxon>Viridiplantae</taxon>
        <taxon>Streptophyta</taxon>
        <taxon>Embryophyta</taxon>
        <taxon>Tracheophyta</taxon>
        <taxon>Spermatophyta</taxon>
        <taxon>Magnoliopsida</taxon>
        <taxon>eudicotyledons</taxon>
        <taxon>Gunneridae</taxon>
        <taxon>Pentapetalae</taxon>
        <taxon>rosids</taxon>
        <taxon>fabids</taxon>
        <taxon>Fabales</taxon>
        <taxon>Fabaceae</taxon>
        <taxon>Papilionoideae</taxon>
        <taxon>50 kb inversion clade</taxon>
        <taxon>NPAAA clade</taxon>
        <taxon>Hologalegina</taxon>
        <taxon>IRL clade</taxon>
        <taxon>Trifolieae</taxon>
        <taxon>Trifolium</taxon>
    </lineage>
</organism>
<dbReference type="EMBL" id="DF973889">
    <property type="protein sequence ID" value="GAU41912.1"/>
    <property type="molecule type" value="Genomic_DNA"/>
</dbReference>
<keyword evidence="2" id="KW-1185">Reference proteome</keyword>
<accession>A0A2Z6P0D6</accession>
<reference evidence="2" key="1">
    <citation type="journal article" date="2017" name="Front. Plant Sci.">
        <title>Climate Clever Clovers: New Paradigm to Reduce the Environmental Footprint of Ruminants by Breeding Low Methanogenic Forages Utilizing Haplotype Variation.</title>
        <authorList>
            <person name="Kaur P."/>
            <person name="Appels R."/>
            <person name="Bayer P.E."/>
            <person name="Keeble-Gagnere G."/>
            <person name="Wang J."/>
            <person name="Hirakawa H."/>
            <person name="Shirasawa K."/>
            <person name="Vercoe P."/>
            <person name="Stefanova K."/>
            <person name="Durmic Z."/>
            <person name="Nichols P."/>
            <person name="Revell C."/>
            <person name="Isobe S.N."/>
            <person name="Edwards D."/>
            <person name="Erskine W."/>
        </authorList>
    </citation>
    <scope>NUCLEOTIDE SEQUENCE [LARGE SCALE GENOMIC DNA]</scope>
    <source>
        <strain evidence="2">cv. Daliak</strain>
    </source>
</reference>
<evidence type="ECO:0000313" key="1">
    <source>
        <dbReference type="EMBL" id="GAU41912.1"/>
    </source>
</evidence>
<name>A0A2Z6P0D6_TRISU</name>
<evidence type="ECO:0000313" key="2">
    <source>
        <dbReference type="Proteomes" id="UP000242715"/>
    </source>
</evidence>
<dbReference type="Proteomes" id="UP000242715">
    <property type="component" value="Unassembled WGS sequence"/>
</dbReference>
<protein>
    <submittedName>
        <fullName evidence="1">Uncharacterized protein</fullName>
    </submittedName>
</protein>
<sequence>MFDCSPIMAFLAVDCELKAHGNCTDVAVLNNVNDGSVLHHKTTTVPTKMSNKTISFAQAFLNKTEDIPMRTLSKPCVKGDLVAKISKYGSANLNNPPLLKKELVLESSNLFQSFYTPTS</sequence>